<evidence type="ECO:0000256" key="6">
    <source>
        <dbReference type="PROSITE-ProRule" id="PRU10141"/>
    </source>
</evidence>
<keyword evidence="11" id="KW-1185">Reference proteome</keyword>
<dbReference type="RefSeq" id="XP_005772913.1">
    <property type="nucleotide sequence ID" value="XM_005772856.1"/>
</dbReference>
<dbReference type="PANTHER" id="PTHR24345">
    <property type="entry name" value="SERINE/THREONINE-PROTEIN KINASE PLK"/>
    <property type="match status" value="1"/>
</dbReference>
<proteinExistence type="inferred from homology"/>
<name>A0A0D3JAE9_EMIH1</name>
<keyword evidence="3 6" id="KW-0547">Nucleotide-binding</keyword>
<keyword evidence="1 7" id="KW-0723">Serine/threonine-protein kinase</keyword>
<keyword evidence="2" id="KW-0808">Transferase</keyword>
<keyword evidence="5 6" id="KW-0067">ATP-binding</keyword>
<dbReference type="PANTHER" id="PTHR24345:SF0">
    <property type="entry name" value="CELL CYCLE SERINE_THREONINE-PROTEIN KINASE CDC5_MSD2"/>
    <property type="match status" value="1"/>
</dbReference>
<dbReference type="STRING" id="2903.R1EI24"/>
<dbReference type="SMART" id="SM00220">
    <property type="entry name" value="S_TKc"/>
    <property type="match status" value="1"/>
</dbReference>
<dbReference type="GeneID" id="17266031"/>
<dbReference type="KEGG" id="ehx:EMIHUDRAFT_435850"/>
<dbReference type="GO" id="GO:0005524">
    <property type="term" value="F:ATP binding"/>
    <property type="evidence" value="ECO:0007669"/>
    <property type="project" value="UniProtKB-UniRule"/>
</dbReference>
<feature type="binding site" evidence="6">
    <location>
        <position position="51"/>
    </location>
    <ligand>
        <name>ATP</name>
        <dbReference type="ChEBI" id="CHEBI:30616"/>
    </ligand>
</feature>
<evidence type="ECO:0000259" key="9">
    <source>
        <dbReference type="PROSITE" id="PS50011"/>
    </source>
</evidence>
<evidence type="ECO:0000256" key="5">
    <source>
        <dbReference type="ARBA" id="ARBA00022840"/>
    </source>
</evidence>
<keyword evidence="4" id="KW-0418">Kinase</keyword>
<dbReference type="PROSITE" id="PS00108">
    <property type="entry name" value="PROTEIN_KINASE_ST"/>
    <property type="match status" value="1"/>
</dbReference>
<evidence type="ECO:0000313" key="10">
    <source>
        <dbReference type="EnsemblProtists" id="EOD20484"/>
    </source>
</evidence>
<dbReference type="InterPro" id="IPR008271">
    <property type="entry name" value="Ser/Thr_kinase_AS"/>
</dbReference>
<accession>A0A0D3JAE9</accession>
<reference evidence="11" key="1">
    <citation type="journal article" date="2013" name="Nature">
        <title>Pan genome of the phytoplankton Emiliania underpins its global distribution.</title>
        <authorList>
            <person name="Read B.A."/>
            <person name="Kegel J."/>
            <person name="Klute M.J."/>
            <person name="Kuo A."/>
            <person name="Lefebvre S.C."/>
            <person name="Maumus F."/>
            <person name="Mayer C."/>
            <person name="Miller J."/>
            <person name="Monier A."/>
            <person name="Salamov A."/>
            <person name="Young J."/>
            <person name="Aguilar M."/>
            <person name="Claverie J.M."/>
            <person name="Frickenhaus S."/>
            <person name="Gonzalez K."/>
            <person name="Herman E.K."/>
            <person name="Lin Y.C."/>
            <person name="Napier J."/>
            <person name="Ogata H."/>
            <person name="Sarno A.F."/>
            <person name="Shmutz J."/>
            <person name="Schroeder D."/>
            <person name="de Vargas C."/>
            <person name="Verret F."/>
            <person name="von Dassow P."/>
            <person name="Valentin K."/>
            <person name="Van de Peer Y."/>
            <person name="Wheeler G."/>
            <person name="Dacks J.B."/>
            <person name="Delwiche C.F."/>
            <person name="Dyhrman S.T."/>
            <person name="Glockner G."/>
            <person name="John U."/>
            <person name="Richards T."/>
            <person name="Worden A.Z."/>
            <person name="Zhang X."/>
            <person name="Grigoriev I.V."/>
            <person name="Allen A.E."/>
            <person name="Bidle K."/>
            <person name="Borodovsky M."/>
            <person name="Bowler C."/>
            <person name="Brownlee C."/>
            <person name="Cock J.M."/>
            <person name="Elias M."/>
            <person name="Gladyshev V.N."/>
            <person name="Groth M."/>
            <person name="Guda C."/>
            <person name="Hadaegh A."/>
            <person name="Iglesias-Rodriguez M.D."/>
            <person name="Jenkins J."/>
            <person name="Jones B.M."/>
            <person name="Lawson T."/>
            <person name="Leese F."/>
            <person name="Lindquist E."/>
            <person name="Lobanov A."/>
            <person name="Lomsadze A."/>
            <person name="Malik S.B."/>
            <person name="Marsh M.E."/>
            <person name="Mackinder L."/>
            <person name="Mock T."/>
            <person name="Mueller-Roeber B."/>
            <person name="Pagarete A."/>
            <person name="Parker M."/>
            <person name="Probert I."/>
            <person name="Quesneville H."/>
            <person name="Raines C."/>
            <person name="Rensing S.A."/>
            <person name="Riano-Pachon D.M."/>
            <person name="Richier S."/>
            <person name="Rokitta S."/>
            <person name="Shiraiwa Y."/>
            <person name="Soanes D.M."/>
            <person name="van der Giezen M."/>
            <person name="Wahlund T.M."/>
            <person name="Williams B."/>
            <person name="Wilson W."/>
            <person name="Wolfe G."/>
            <person name="Wurch L.L."/>
        </authorList>
    </citation>
    <scope>NUCLEOTIDE SEQUENCE</scope>
</reference>
<sequence length="422" mass="46115">MGNSVSSRLCGSDTGIFRRFHIEEDVKLGSGGFGTTFRALDKQTKTYVAAKCVSLKKMNLERIEREVAITKHASHEHVIAVYGAARRRDEYVIFLELCTEELFALVERRHTLTEKECKRFMWQLLGAVDHMHGMGVLHRDLKLENLMLTSDLSLRVIDFGLAHQYQPLGERANSTAAAYKVEMLYHCCGSRSYCAPEVLSQAGYAFGADVWSCGVALFAMLLGFFPLEEASHADWRYDKLKRAQQDGKCTVSTVLQWYGKQHRLTDEALNLLDGMLAIDQAERLSPAAILQHAWFDSAAPQRAARSPAYRTRGRAAPAEESDTIVPGEKGGAGQTWVGYGAGTAARLLTSLTGVDFKAGGMGAKGGDGKRKPVYRAAEVDAMLSEVLAEGCDIAAPPMRRNANFGAGAIIPTLPSGPAAFAF</sequence>
<dbReference type="Gene3D" id="1.10.510.10">
    <property type="entry name" value="Transferase(Phosphotransferase) domain 1"/>
    <property type="match status" value="1"/>
</dbReference>
<evidence type="ECO:0000256" key="1">
    <source>
        <dbReference type="ARBA" id="ARBA00022527"/>
    </source>
</evidence>
<dbReference type="InterPro" id="IPR017441">
    <property type="entry name" value="Protein_kinase_ATP_BS"/>
</dbReference>
<reference evidence="10" key="2">
    <citation type="submission" date="2024-10" db="UniProtKB">
        <authorList>
            <consortium name="EnsemblProtists"/>
        </authorList>
    </citation>
    <scope>IDENTIFICATION</scope>
</reference>
<evidence type="ECO:0000256" key="3">
    <source>
        <dbReference type="ARBA" id="ARBA00022741"/>
    </source>
</evidence>
<dbReference type="eggNOG" id="KOG0583">
    <property type="taxonomic scope" value="Eukaryota"/>
</dbReference>
<dbReference type="PROSITE" id="PS00107">
    <property type="entry name" value="PROTEIN_KINASE_ATP"/>
    <property type="match status" value="1"/>
</dbReference>
<comment type="similarity">
    <text evidence="7">Belongs to the protein kinase superfamily.</text>
</comment>
<dbReference type="EnsemblProtists" id="EOD20484">
    <property type="protein sequence ID" value="EOD20484"/>
    <property type="gene ID" value="EMIHUDRAFT_435850"/>
</dbReference>
<dbReference type="InterPro" id="IPR011009">
    <property type="entry name" value="Kinase-like_dom_sf"/>
</dbReference>
<evidence type="ECO:0000256" key="7">
    <source>
        <dbReference type="RuleBase" id="RU000304"/>
    </source>
</evidence>
<dbReference type="PaxDb" id="2903-EOD20484"/>
<dbReference type="InterPro" id="IPR000719">
    <property type="entry name" value="Prot_kinase_dom"/>
</dbReference>
<dbReference type="Proteomes" id="UP000013827">
    <property type="component" value="Unassembled WGS sequence"/>
</dbReference>
<evidence type="ECO:0000313" key="11">
    <source>
        <dbReference type="Proteomes" id="UP000013827"/>
    </source>
</evidence>
<feature type="domain" description="Protein kinase" evidence="9">
    <location>
        <begin position="22"/>
        <end position="295"/>
    </location>
</feature>
<dbReference type="HOGENOM" id="CLU_687809_0_0_1"/>
<dbReference type="Pfam" id="PF00069">
    <property type="entry name" value="Pkinase"/>
    <property type="match status" value="1"/>
</dbReference>
<dbReference type="SUPFAM" id="SSF56112">
    <property type="entry name" value="Protein kinase-like (PK-like)"/>
    <property type="match status" value="1"/>
</dbReference>
<protein>
    <recommendedName>
        <fullName evidence="9">Protein kinase domain-containing protein</fullName>
    </recommendedName>
</protein>
<evidence type="ECO:0000256" key="2">
    <source>
        <dbReference type="ARBA" id="ARBA00022679"/>
    </source>
</evidence>
<dbReference type="PROSITE" id="PS50011">
    <property type="entry name" value="PROTEIN_KINASE_DOM"/>
    <property type="match status" value="1"/>
</dbReference>
<feature type="region of interest" description="Disordered" evidence="8">
    <location>
        <begin position="308"/>
        <end position="329"/>
    </location>
</feature>
<dbReference type="GO" id="GO:0005634">
    <property type="term" value="C:nucleus"/>
    <property type="evidence" value="ECO:0007669"/>
    <property type="project" value="TreeGrafter"/>
</dbReference>
<evidence type="ECO:0000256" key="4">
    <source>
        <dbReference type="ARBA" id="ARBA00022777"/>
    </source>
</evidence>
<dbReference type="AlphaFoldDB" id="A0A0D3JAE9"/>
<dbReference type="GO" id="GO:0004674">
    <property type="term" value="F:protein serine/threonine kinase activity"/>
    <property type="evidence" value="ECO:0007669"/>
    <property type="project" value="UniProtKB-KW"/>
</dbReference>
<evidence type="ECO:0000256" key="8">
    <source>
        <dbReference type="SAM" id="MobiDB-lite"/>
    </source>
</evidence>
<organism evidence="10 11">
    <name type="scientific">Emiliania huxleyi (strain CCMP1516)</name>
    <dbReference type="NCBI Taxonomy" id="280463"/>
    <lineage>
        <taxon>Eukaryota</taxon>
        <taxon>Haptista</taxon>
        <taxon>Haptophyta</taxon>
        <taxon>Prymnesiophyceae</taxon>
        <taxon>Isochrysidales</taxon>
        <taxon>Noelaerhabdaceae</taxon>
        <taxon>Emiliania</taxon>
    </lineage>
</organism>